<organism evidence="11 12">
    <name type="scientific">Capsaspora owczarzaki (strain ATCC 30864)</name>
    <dbReference type="NCBI Taxonomy" id="595528"/>
    <lineage>
        <taxon>Eukaryota</taxon>
        <taxon>Filasterea</taxon>
        <taxon>Capsaspora</taxon>
    </lineage>
</organism>
<dbReference type="STRING" id="595528.A0A0D2X3Q1"/>
<evidence type="ECO:0000256" key="5">
    <source>
        <dbReference type="ARBA" id="ARBA00022989"/>
    </source>
</evidence>
<feature type="binding site" evidence="7">
    <location>
        <position position="34"/>
    </location>
    <ligand>
        <name>Ca(2+)</name>
        <dbReference type="ChEBI" id="CHEBI:29108"/>
    </ligand>
</feature>
<dbReference type="PANTHER" id="PTHR46187:SF3">
    <property type="entry name" value="ALKALINE CERAMIDASE 3"/>
    <property type="match status" value="1"/>
</dbReference>
<reference evidence="12" key="1">
    <citation type="submission" date="2011-02" db="EMBL/GenBank/DDBJ databases">
        <title>The Genome Sequence of Capsaspora owczarzaki ATCC 30864.</title>
        <authorList>
            <person name="Russ C."/>
            <person name="Cuomo C."/>
            <person name="Burger G."/>
            <person name="Gray M.W."/>
            <person name="Holland P.W.H."/>
            <person name="King N."/>
            <person name="Lang F.B.F."/>
            <person name="Roger A.J."/>
            <person name="Ruiz-Trillo I."/>
            <person name="Young S.K."/>
            <person name="Zeng Q."/>
            <person name="Gargeya S."/>
            <person name="Alvarado L."/>
            <person name="Berlin A."/>
            <person name="Chapman S.B."/>
            <person name="Chen Z."/>
            <person name="Freedman E."/>
            <person name="Gellesch M."/>
            <person name="Goldberg J."/>
            <person name="Griggs A."/>
            <person name="Gujja S."/>
            <person name="Heilman E."/>
            <person name="Heiman D."/>
            <person name="Howarth C."/>
            <person name="Mehta T."/>
            <person name="Neiman D."/>
            <person name="Pearson M."/>
            <person name="Roberts A."/>
            <person name="Saif S."/>
            <person name="Shea T."/>
            <person name="Shenoy N."/>
            <person name="Sisk P."/>
            <person name="Stolte C."/>
            <person name="Sykes S."/>
            <person name="White J."/>
            <person name="Yandava C."/>
            <person name="Haas B."/>
            <person name="Nusbaum C."/>
            <person name="Birren B."/>
        </authorList>
    </citation>
    <scope>NUCLEOTIDE SEQUENCE</scope>
    <source>
        <strain evidence="12">ATCC 30864</strain>
    </source>
</reference>
<evidence type="ECO:0000256" key="8">
    <source>
        <dbReference type="PIRSR" id="PIRSR608901-2"/>
    </source>
</evidence>
<feature type="binding site" evidence="7">
    <location>
        <position position="25"/>
    </location>
    <ligand>
        <name>Ca(2+)</name>
        <dbReference type="ChEBI" id="CHEBI:29108"/>
    </ligand>
</feature>
<accession>A0A0D2X3Q1</accession>
<evidence type="ECO:0000256" key="1">
    <source>
        <dbReference type="ARBA" id="ARBA00004141"/>
    </source>
</evidence>
<comment type="subcellular location">
    <subcellularLocation>
        <location evidence="1">Membrane</location>
        <topology evidence="1">Multi-pass membrane protein</topology>
    </subcellularLocation>
</comment>
<dbReference type="GO" id="GO:0016811">
    <property type="term" value="F:hydrolase activity, acting on carbon-nitrogen (but not peptide) bonds, in linear amides"/>
    <property type="evidence" value="ECO:0007669"/>
    <property type="project" value="InterPro"/>
</dbReference>
<feature type="transmembrane region" description="Helical" evidence="10">
    <location>
        <begin position="147"/>
        <end position="166"/>
    </location>
</feature>
<evidence type="ECO:0000256" key="2">
    <source>
        <dbReference type="ARBA" id="ARBA00009780"/>
    </source>
</evidence>
<evidence type="ECO:0000256" key="7">
    <source>
        <dbReference type="PIRSR" id="PIRSR608901-1"/>
    </source>
</evidence>
<dbReference type="EMBL" id="KE346367">
    <property type="protein sequence ID" value="KJE94699.1"/>
    <property type="molecule type" value="Genomic_DNA"/>
</dbReference>
<name>A0A0D2X3Q1_CAPO3</name>
<dbReference type="AlphaFoldDB" id="A0A0D2X3Q1"/>
<keyword evidence="8" id="KW-0862">Zinc</keyword>
<comment type="similarity">
    <text evidence="2">Belongs to the alkaline ceramidase family.</text>
</comment>
<feature type="binding site" evidence="8">
    <location>
        <position position="225"/>
    </location>
    <ligand>
        <name>Zn(2+)</name>
        <dbReference type="ChEBI" id="CHEBI:29105"/>
        <note>catalytic</note>
    </ligand>
</feature>
<evidence type="ECO:0000313" key="11">
    <source>
        <dbReference type="EMBL" id="KJE94699.1"/>
    </source>
</evidence>
<feature type="binding site" evidence="7">
    <location>
        <position position="21"/>
    </location>
    <ligand>
        <name>Ca(2+)</name>
        <dbReference type="ChEBI" id="CHEBI:29108"/>
    </ligand>
</feature>
<evidence type="ECO:0000256" key="3">
    <source>
        <dbReference type="ARBA" id="ARBA00022692"/>
    </source>
</evidence>
<dbReference type="GO" id="GO:0046872">
    <property type="term" value="F:metal ion binding"/>
    <property type="evidence" value="ECO:0007669"/>
    <property type="project" value="UniProtKB-KW"/>
</dbReference>
<sequence length="307" mass="34954">MRFHDGNSSGFWGNTTSTLDWCEHNYAVCHYIAEFWNTISNVPMALLALYGMYCVRKYGFETRFLIAYFGLFVVGFGSWCFHGTLDYSAQLLDELPMIYGTCVFVYCVLEDRPKSRYGWPLILGLFLYAVVVTVVYLFVKVAEFHQVAYGLMVALIVFKCCYHYKIGDLSRDPLQPKIFFGALIAYLGGFALWNIDNIFCGSLRAWRAELPFPLDGLLELHAWWHIGTGYGTYLFIVTNQMLRSTWLRQSGGNDSLDAVGGSEVHFERIFGIIPYVVKDTAAPRRSKRIASASATPVTTRTLRSKRD</sequence>
<dbReference type="InParanoid" id="A0A0D2X3Q1"/>
<dbReference type="PANTHER" id="PTHR46187">
    <property type="entry name" value="ALKALINE CERAMIDASE 3"/>
    <property type="match status" value="1"/>
</dbReference>
<keyword evidence="5 10" id="KW-1133">Transmembrane helix</keyword>
<evidence type="ECO:0000256" key="10">
    <source>
        <dbReference type="SAM" id="Phobius"/>
    </source>
</evidence>
<feature type="binding site" evidence="7">
    <location>
        <position position="23"/>
    </location>
    <ligand>
        <name>Ca(2+)</name>
        <dbReference type="ChEBI" id="CHEBI:29108"/>
    </ligand>
</feature>
<feature type="transmembrane region" description="Helical" evidence="10">
    <location>
        <begin position="222"/>
        <end position="242"/>
    </location>
</feature>
<feature type="binding site" evidence="8">
    <location>
        <position position="82"/>
    </location>
    <ligand>
        <name>Zn(2+)</name>
        <dbReference type="ChEBI" id="CHEBI:29105"/>
        <note>catalytic</note>
    </ligand>
</feature>
<feature type="compositionally biased region" description="Polar residues" evidence="9">
    <location>
        <begin position="292"/>
        <end position="301"/>
    </location>
</feature>
<dbReference type="Proteomes" id="UP000008743">
    <property type="component" value="Unassembled WGS sequence"/>
</dbReference>
<feature type="binding site" evidence="7">
    <location>
        <position position="20"/>
    </location>
    <ligand>
        <name>Ca(2+)</name>
        <dbReference type="ChEBI" id="CHEBI:29108"/>
    </ligand>
</feature>
<evidence type="ECO:0000256" key="9">
    <source>
        <dbReference type="SAM" id="MobiDB-lite"/>
    </source>
</evidence>
<feature type="region of interest" description="Disordered" evidence="9">
    <location>
        <begin position="287"/>
        <end position="307"/>
    </location>
</feature>
<feature type="transmembrane region" description="Helical" evidence="10">
    <location>
        <begin position="121"/>
        <end position="141"/>
    </location>
</feature>
<comment type="cofactor">
    <cofactor evidence="8">
        <name>Zn(2+)</name>
        <dbReference type="ChEBI" id="CHEBI:29105"/>
    </cofactor>
</comment>
<dbReference type="RefSeq" id="XP_004346986.2">
    <property type="nucleotide sequence ID" value="XM_004346936.2"/>
</dbReference>
<dbReference type="GO" id="GO:0005789">
    <property type="term" value="C:endoplasmic reticulum membrane"/>
    <property type="evidence" value="ECO:0007669"/>
    <property type="project" value="TreeGrafter"/>
</dbReference>
<proteinExistence type="inferred from homology"/>
<feature type="binding site" evidence="8">
    <location>
        <position position="221"/>
    </location>
    <ligand>
        <name>Zn(2+)</name>
        <dbReference type="ChEBI" id="CHEBI:29105"/>
        <note>catalytic</note>
    </ligand>
</feature>
<dbReference type="eggNOG" id="KOG2329">
    <property type="taxonomic scope" value="Eukaryota"/>
</dbReference>
<evidence type="ECO:0000313" key="12">
    <source>
        <dbReference type="Proteomes" id="UP000008743"/>
    </source>
</evidence>
<keyword evidence="4" id="KW-0378">Hydrolase</keyword>
<dbReference type="PhylomeDB" id="A0A0D2X3Q1"/>
<keyword evidence="6 10" id="KW-0472">Membrane</keyword>
<keyword evidence="3 10" id="KW-0812">Transmembrane</keyword>
<dbReference type="GO" id="GO:0071602">
    <property type="term" value="P:phytosphingosine biosynthetic process"/>
    <property type="evidence" value="ECO:0007669"/>
    <property type="project" value="TreeGrafter"/>
</dbReference>
<dbReference type="Pfam" id="PF05875">
    <property type="entry name" value="Ceramidase"/>
    <property type="match status" value="1"/>
</dbReference>
<feature type="transmembrane region" description="Helical" evidence="10">
    <location>
        <begin position="91"/>
        <end position="109"/>
    </location>
</feature>
<feature type="transmembrane region" description="Helical" evidence="10">
    <location>
        <begin position="178"/>
        <end position="195"/>
    </location>
</feature>
<protein>
    <submittedName>
        <fullName evidence="11">Phytoceramidase</fullName>
    </submittedName>
</protein>
<keyword evidence="12" id="KW-1185">Reference proteome</keyword>
<evidence type="ECO:0000256" key="6">
    <source>
        <dbReference type="ARBA" id="ARBA00023136"/>
    </source>
</evidence>
<keyword evidence="7" id="KW-0106">Calcium</keyword>
<feature type="transmembrane region" description="Helical" evidence="10">
    <location>
        <begin position="35"/>
        <end position="53"/>
    </location>
</feature>
<dbReference type="InterPro" id="IPR008901">
    <property type="entry name" value="ACER"/>
</dbReference>
<keyword evidence="7" id="KW-0479">Metal-binding</keyword>
<evidence type="ECO:0000256" key="4">
    <source>
        <dbReference type="ARBA" id="ARBA00022801"/>
    </source>
</evidence>
<dbReference type="OrthoDB" id="187171at2759"/>
<dbReference type="GO" id="GO:0006672">
    <property type="term" value="P:ceramide metabolic process"/>
    <property type="evidence" value="ECO:0007669"/>
    <property type="project" value="InterPro"/>
</dbReference>
<gene>
    <name evidence="11" type="ORF">CAOG_005301</name>
</gene>
<feature type="transmembrane region" description="Helical" evidence="10">
    <location>
        <begin position="65"/>
        <end position="85"/>
    </location>
</feature>